<dbReference type="Proteomes" id="UP000789901">
    <property type="component" value="Unassembled WGS sequence"/>
</dbReference>
<keyword evidence="2" id="KW-1185">Reference proteome</keyword>
<evidence type="ECO:0000313" key="2">
    <source>
        <dbReference type="Proteomes" id="UP000789901"/>
    </source>
</evidence>
<dbReference type="PANTHER" id="PTHR46954:SF1">
    <property type="entry name" value="C2H2-TYPE DOMAIN-CONTAINING PROTEIN"/>
    <property type="match status" value="1"/>
</dbReference>
<feature type="non-terminal residue" evidence="1">
    <location>
        <position position="130"/>
    </location>
</feature>
<dbReference type="PANTHER" id="PTHR46954">
    <property type="entry name" value="C2H2-TYPE DOMAIN-CONTAINING PROTEIN"/>
    <property type="match status" value="1"/>
</dbReference>
<gene>
    <name evidence="1" type="ORF">GMARGA_LOCUS22534</name>
</gene>
<name>A0ABN7VUX0_GIGMA</name>
<organism evidence="1 2">
    <name type="scientific">Gigaspora margarita</name>
    <dbReference type="NCBI Taxonomy" id="4874"/>
    <lineage>
        <taxon>Eukaryota</taxon>
        <taxon>Fungi</taxon>
        <taxon>Fungi incertae sedis</taxon>
        <taxon>Mucoromycota</taxon>
        <taxon>Glomeromycotina</taxon>
        <taxon>Glomeromycetes</taxon>
        <taxon>Diversisporales</taxon>
        <taxon>Gigasporaceae</taxon>
        <taxon>Gigaspora</taxon>
    </lineage>
</organism>
<protein>
    <submittedName>
        <fullName evidence="1">40612_t:CDS:1</fullName>
    </submittedName>
</protein>
<accession>A0ABN7VUX0</accession>
<reference evidence="1 2" key="1">
    <citation type="submission" date="2021-06" db="EMBL/GenBank/DDBJ databases">
        <authorList>
            <person name="Kallberg Y."/>
            <person name="Tangrot J."/>
            <person name="Rosling A."/>
        </authorList>
    </citation>
    <scope>NUCLEOTIDE SEQUENCE [LARGE SCALE GENOMIC DNA]</scope>
    <source>
        <strain evidence="1 2">120-4 pot B 10/14</strain>
    </source>
</reference>
<sequence>MNYKISRSATYLRLLPKWFNTEKEKWHVKTVPVKLLRLQNTARKRHEDTHFCASLVRNIKEMVSLLGPQSILTISQDDKARIPLGLAVANKQAPILIRVEYRVELPDHDWVFTEKHKLILFIYAILEMQS</sequence>
<evidence type="ECO:0000313" key="1">
    <source>
        <dbReference type="EMBL" id="CAG8798112.1"/>
    </source>
</evidence>
<proteinExistence type="predicted"/>
<dbReference type="EMBL" id="CAJVQB010021840">
    <property type="protein sequence ID" value="CAG8798112.1"/>
    <property type="molecule type" value="Genomic_DNA"/>
</dbReference>
<comment type="caution">
    <text evidence="1">The sequence shown here is derived from an EMBL/GenBank/DDBJ whole genome shotgun (WGS) entry which is preliminary data.</text>
</comment>